<evidence type="ECO:0000256" key="2">
    <source>
        <dbReference type="ARBA" id="ARBA00022552"/>
    </source>
</evidence>
<dbReference type="AlphaFoldDB" id="A0AAD4S827"/>
<protein>
    <submittedName>
        <fullName evidence="3">Uncharacterized protein</fullName>
    </submittedName>
</protein>
<reference evidence="3" key="1">
    <citation type="submission" date="2022-04" db="EMBL/GenBank/DDBJ databases">
        <title>A functionally conserved STORR gene fusion in Papaver species that diverged 16.8 million years ago.</title>
        <authorList>
            <person name="Catania T."/>
        </authorList>
    </citation>
    <scope>NUCLEOTIDE SEQUENCE</scope>
    <source>
        <strain evidence="3">S-188037</strain>
    </source>
</reference>
<dbReference type="Proteomes" id="UP001202328">
    <property type="component" value="Unassembled WGS sequence"/>
</dbReference>
<dbReference type="InterPro" id="IPR019398">
    <property type="entry name" value="Pre-rRNA_process_TSR2"/>
</dbReference>
<keyword evidence="4" id="KW-1185">Reference proteome</keyword>
<dbReference type="GO" id="GO:0006364">
    <property type="term" value="P:rRNA processing"/>
    <property type="evidence" value="ECO:0007669"/>
    <property type="project" value="UniProtKB-KW"/>
</dbReference>
<proteinExistence type="inferred from homology"/>
<evidence type="ECO:0000313" key="4">
    <source>
        <dbReference type="Proteomes" id="UP001202328"/>
    </source>
</evidence>
<evidence type="ECO:0000313" key="3">
    <source>
        <dbReference type="EMBL" id="KAI3873990.1"/>
    </source>
</evidence>
<keyword evidence="2" id="KW-0698">rRNA processing</keyword>
<sequence length="281" mass="32637">MTCVSLKYVPAASDHQLAPQAKYVLLTLFAEGIRHILSHWVTLVIEVADKYLTRSRGKFMSEKVKQLAADIFIWFAQSKDERKVKSVGYLIQETVRSKFKCSVGDGSTILVSTKLKKLHQDLVEGNLESIEELRQSTSWIGQGTFDRLKKDERKERRLQKRMPHLKITKHPMASSTMRDIKKTNKRHHQKKTTTTTFSSSYFGLLIRIRLLMDDDKVDSDFKLSSHLNLLQFSTTCNMSTYTTYQFNQYFSSFISCYVSNHVGLDTFNCFLMTLIHKVYEY</sequence>
<comment type="caution">
    <text evidence="3">The sequence shown here is derived from an EMBL/GenBank/DDBJ whole genome shotgun (WGS) entry which is preliminary data.</text>
</comment>
<dbReference type="Pfam" id="PF10273">
    <property type="entry name" value="WGG"/>
    <property type="match status" value="1"/>
</dbReference>
<dbReference type="EMBL" id="JAJJMB010012717">
    <property type="protein sequence ID" value="KAI3873990.1"/>
    <property type="molecule type" value="Genomic_DNA"/>
</dbReference>
<evidence type="ECO:0000256" key="1">
    <source>
        <dbReference type="ARBA" id="ARBA00006524"/>
    </source>
</evidence>
<gene>
    <name evidence="3" type="ORF">MKW98_001639</name>
</gene>
<dbReference type="PANTHER" id="PTHR21250">
    <property type="entry name" value="PRE-RRNA-PROCESSING PROTEIN TSR2 HOMOLOG"/>
    <property type="match status" value="1"/>
</dbReference>
<organism evidence="3 4">
    <name type="scientific">Papaver atlanticum</name>
    <dbReference type="NCBI Taxonomy" id="357466"/>
    <lineage>
        <taxon>Eukaryota</taxon>
        <taxon>Viridiplantae</taxon>
        <taxon>Streptophyta</taxon>
        <taxon>Embryophyta</taxon>
        <taxon>Tracheophyta</taxon>
        <taxon>Spermatophyta</taxon>
        <taxon>Magnoliopsida</taxon>
        <taxon>Ranunculales</taxon>
        <taxon>Papaveraceae</taxon>
        <taxon>Papaveroideae</taxon>
        <taxon>Papaver</taxon>
    </lineage>
</organism>
<name>A0AAD4S827_9MAGN</name>
<comment type="similarity">
    <text evidence="1">Belongs to the TSR2 family.</text>
</comment>
<accession>A0AAD4S827</accession>